<dbReference type="CDD" id="cd00130">
    <property type="entry name" value="PAS"/>
    <property type="match status" value="2"/>
</dbReference>
<feature type="domain" description="PAS" evidence="17">
    <location>
        <begin position="197"/>
        <end position="269"/>
    </location>
</feature>
<dbReference type="SMART" id="SM00065">
    <property type="entry name" value="GAF"/>
    <property type="match status" value="2"/>
</dbReference>
<keyword evidence="15" id="KW-0843">Virulence</keyword>
<evidence type="ECO:0000256" key="14">
    <source>
        <dbReference type="ARBA" id="ARBA00022991"/>
    </source>
</evidence>
<proteinExistence type="predicted"/>
<dbReference type="InterPro" id="IPR000700">
    <property type="entry name" value="PAS-assoc_C"/>
</dbReference>
<dbReference type="PANTHER" id="PTHR41523">
    <property type="entry name" value="TWO-COMPONENT SYSTEM SENSOR PROTEIN"/>
    <property type="match status" value="1"/>
</dbReference>
<evidence type="ECO:0000313" key="20">
    <source>
        <dbReference type="Proteomes" id="UP001143372"/>
    </source>
</evidence>
<dbReference type="AlphaFoldDB" id="A0A9W6MUF7"/>
<dbReference type="PANTHER" id="PTHR41523:SF7">
    <property type="entry name" value="HISTIDINE KINASE"/>
    <property type="match status" value="1"/>
</dbReference>
<dbReference type="Gene3D" id="2.10.70.100">
    <property type="match status" value="1"/>
</dbReference>
<evidence type="ECO:0000256" key="15">
    <source>
        <dbReference type="ARBA" id="ARBA00023026"/>
    </source>
</evidence>
<dbReference type="SUPFAM" id="SSF55781">
    <property type="entry name" value="GAF domain-like"/>
    <property type="match status" value="2"/>
</dbReference>
<dbReference type="Gene3D" id="3.30.450.40">
    <property type="match status" value="2"/>
</dbReference>
<dbReference type="Pfam" id="PF07536">
    <property type="entry name" value="HWE_HK"/>
    <property type="match status" value="1"/>
</dbReference>
<gene>
    <name evidence="19" type="ORF">GCM10008179_04140</name>
</gene>
<keyword evidence="11" id="KW-0547">Nucleotide-binding</keyword>
<evidence type="ECO:0000256" key="12">
    <source>
        <dbReference type="ARBA" id="ARBA00022777"/>
    </source>
</evidence>
<keyword evidence="8" id="KW-0288">FMN</keyword>
<dbReference type="InterPro" id="IPR035965">
    <property type="entry name" value="PAS-like_dom_sf"/>
</dbReference>
<dbReference type="SMART" id="SM00091">
    <property type="entry name" value="PAS"/>
    <property type="match status" value="3"/>
</dbReference>
<evidence type="ECO:0000256" key="8">
    <source>
        <dbReference type="ARBA" id="ARBA00022643"/>
    </source>
</evidence>
<dbReference type="EC" id="2.7.13.3" evidence="2"/>
<name>A0A9W6MUF7_9HYPH</name>
<dbReference type="Gene3D" id="3.30.450.20">
    <property type="entry name" value="PAS domain"/>
    <property type="match status" value="3"/>
</dbReference>
<evidence type="ECO:0000259" key="18">
    <source>
        <dbReference type="PROSITE" id="PS50113"/>
    </source>
</evidence>
<keyword evidence="14" id="KW-0157">Chromophore</keyword>
<keyword evidence="7" id="KW-0285">Flavoprotein</keyword>
<dbReference type="SMART" id="SM00086">
    <property type="entry name" value="PAC"/>
    <property type="match status" value="3"/>
</dbReference>
<evidence type="ECO:0000256" key="6">
    <source>
        <dbReference type="ARBA" id="ARBA00022606"/>
    </source>
</evidence>
<feature type="domain" description="PAS" evidence="17">
    <location>
        <begin position="319"/>
        <end position="398"/>
    </location>
</feature>
<dbReference type="InterPro" id="IPR001610">
    <property type="entry name" value="PAC"/>
</dbReference>
<evidence type="ECO:0000256" key="13">
    <source>
        <dbReference type="ARBA" id="ARBA00022840"/>
    </source>
</evidence>
<keyword evidence="16" id="KW-0675">Receptor</keyword>
<dbReference type="InterPro" id="IPR029016">
    <property type="entry name" value="GAF-like_dom_sf"/>
</dbReference>
<dbReference type="GO" id="GO:0004673">
    <property type="term" value="F:protein histidine kinase activity"/>
    <property type="evidence" value="ECO:0007669"/>
    <property type="project" value="UniProtKB-EC"/>
</dbReference>
<evidence type="ECO:0000256" key="2">
    <source>
        <dbReference type="ARBA" id="ARBA00012438"/>
    </source>
</evidence>
<keyword evidence="4" id="KW-0600">Photoreceptor protein</keyword>
<dbReference type="PROSITE" id="PS50112">
    <property type="entry name" value="PAS"/>
    <property type="match status" value="3"/>
</dbReference>
<evidence type="ECO:0000256" key="5">
    <source>
        <dbReference type="ARBA" id="ARBA00022553"/>
    </source>
</evidence>
<comment type="caution">
    <text evidence="19">The sequence shown here is derived from an EMBL/GenBank/DDBJ whole genome shotgun (WGS) entry which is preliminary data.</text>
</comment>
<keyword evidence="9" id="KW-0808">Transferase</keyword>
<evidence type="ECO:0000256" key="3">
    <source>
        <dbReference type="ARBA" id="ARBA00021740"/>
    </source>
</evidence>
<dbReference type="SMART" id="SM00911">
    <property type="entry name" value="HWE_HK"/>
    <property type="match status" value="1"/>
</dbReference>
<sequence>MVFPISDPHAAATDPIRLAALESYDVIGSPPEASFEDIVAVAAEACGAPVALVSFVGADRQWFKARTGFEACETPLEQSVCVYAMQESDLLVIPDLTLDPRTDGNTLVTESPFIRFYAGAPLVSPEGQPLGSLCVIDVEPRPEGLTPAQASILRALARQVMGHLELRRAVDRRDDAIVAQSLAQRAEQAASAVIRDQAVKLRLALEATRVGLFDYDVRAGRLDWDARTRELFWEPEDTVVTYADNFLASLHPDDRDAVDAAVRAALDPAGSGVFEHEHRVVSPDGSETRWISARGRLVGGDDGPRLIGTMQDVTARRESDEQVAAALERYRLVGLATNDAVWDWDLRRNHIVWNDALTQAYGHALDEIKPTGEWRIDQIHPDDRARVYAEIRAVIDGDENEWSHEYRFRCADGRYADVLDRGHLARNPDGLPIRLIGAMLDLTERKAAEEQFRAVFEGANIGMVQIDPLTARAIRVNDKLCEIWGATRDSVIGHSVAKWTPEEDDEARAALHARLARGELMNTLLEKRYRRADGRIVWARVNLVSRKVRGAIQTTAMIEDVTAEREARERRDALVEFGARLRDLDDARAIATVACEILGRNLSLDRVSFGAVEPGAAVVDIEVDWRRGDAASAVGRHPLDRFGDLLATATRGEVFAISDVRRDSRTADHSDAYEAVGIRAMLHVPLVERGALISLFFLHVAAPREWPPEAVAFVQSIADRTRAAIARARAEERQRLLNHELSHRMKNLLTMVQAVAAQTLRSAPDLAAAGDVLSSRLIALGKAHDILLGGEYEAAGLRAIVEEALKPHADRPGRFVLDGPDVEIGSKAALPLILMMHELATNAAKYGALSAADGRVAIEWSVSGEPGARMLRLVWAEHGGPPVSPPTKKGFGTRLIERGLAGQVGANVSLDFQPAGLRCVLEASLVQMQESD</sequence>
<dbReference type="GO" id="GO:0006355">
    <property type="term" value="P:regulation of DNA-templated transcription"/>
    <property type="evidence" value="ECO:0007669"/>
    <property type="project" value="InterPro"/>
</dbReference>
<dbReference type="Pfam" id="PF00989">
    <property type="entry name" value="PAS"/>
    <property type="match status" value="1"/>
</dbReference>
<keyword evidence="10" id="KW-0677">Repeat</keyword>
<dbReference type="InterPro" id="IPR036890">
    <property type="entry name" value="HATPase_C_sf"/>
</dbReference>
<reference evidence="19" key="1">
    <citation type="journal article" date="2014" name="Int. J. Syst. Evol. Microbiol.">
        <title>Complete genome sequence of Corynebacterium casei LMG S-19264T (=DSM 44701T), isolated from a smear-ripened cheese.</title>
        <authorList>
            <consortium name="US DOE Joint Genome Institute (JGI-PGF)"/>
            <person name="Walter F."/>
            <person name="Albersmeier A."/>
            <person name="Kalinowski J."/>
            <person name="Ruckert C."/>
        </authorList>
    </citation>
    <scope>NUCLEOTIDE SEQUENCE</scope>
    <source>
        <strain evidence="19">VKM B-2347</strain>
    </source>
</reference>
<dbReference type="InterPro" id="IPR013767">
    <property type="entry name" value="PAS_fold"/>
</dbReference>
<evidence type="ECO:0000256" key="1">
    <source>
        <dbReference type="ARBA" id="ARBA00000085"/>
    </source>
</evidence>
<evidence type="ECO:0000313" key="19">
    <source>
        <dbReference type="EMBL" id="GLK66776.1"/>
    </source>
</evidence>
<feature type="domain" description="PAC" evidence="18">
    <location>
        <begin position="274"/>
        <end position="325"/>
    </location>
</feature>
<keyword evidence="5" id="KW-0597">Phosphoprotein</keyword>
<dbReference type="Proteomes" id="UP001143372">
    <property type="component" value="Unassembled WGS sequence"/>
</dbReference>
<dbReference type="RefSeq" id="WP_271167036.1">
    <property type="nucleotide sequence ID" value="NZ_BSFI01000002.1"/>
</dbReference>
<dbReference type="Gene3D" id="3.30.565.10">
    <property type="entry name" value="Histidine kinase-like ATPase, C-terminal domain"/>
    <property type="match status" value="1"/>
</dbReference>
<keyword evidence="12" id="KW-0418">Kinase</keyword>
<evidence type="ECO:0000259" key="17">
    <source>
        <dbReference type="PROSITE" id="PS50112"/>
    </source>
</evidence>
<evidence type="ECO:0000256" key="7">
    <source>
        <dbReference type="ARBA" id="ARBA00022630"/>
    </source>
</evidence>
<feature type="domain" description="PAC" evidence="18">
    <location>
        <begin position="402"/>
        <end position="454"/>
    </location>
</feature>
<dbReference type="GO" id="GO:0009881">
    <property type="term" value="F:photoreceptor activity"/>
    <property type="evidence" value="ECO:0007669"/>
    <property type="project" value="UniProtKB-KW"/>
</dbReference>
<reference evidence="19" key="2">
    <citation type="submission" date="2023-01" db="EMBL/GenBank/DDBJ databases">
        <authorList>
            <person name="Sun Q."/>
            <person name="Evtushenko L."/>
        </authorList>
    </citation>
    <scope>NUCLEOTIDE SEQUENCE</scope>
    <source>
        <strain evidence="19">VKM B-2347</strain>
    </source>
</reference>
<evidence type="ECO:0000256" key="4">
    <source>
        <dbReference type="ARBA" id="ARBA00022543"/>
    </source>
</evidence>
<dbReference type="InterPro" id="IPR003018">
    <property type="entry name" value="GAF"/>
</dbReference>
<dbReference type="EMBL" id="BSFI01000002">
    <property type="protein sequence ID" value="GLK66776.1"/>
    <property type="molecule type" value="Genomic_DNA"/>
</dbReference>
<dbReference type="InterPro" id="IPR000014">
    <property type="entry name" value="PAS"/>
</dbReference>
<evidence type="ECO:0000256" key="10">
    <source>
        <dbReference type="ARBA" id="ARBA00022737"/>
    </source>
</evidence>
<accession>A0A9W6MUF7</accession>
<dbReference type="SUPFAM" id="SSF55785">
    <property type="entry name" value="PYP-like sensor domain (PAS domain)"/>
    <property type="match status" value="3"/>
</dbReference>
<evidence type="ECO:0000256" key="11">
    <source>
        <dbReference type="ARBA" id="ARBA00022741"/>
    </source>
</evidence>
<keyword evidence="20" id="KW-1185">Reference proteome</keyword>
<dbReference type="InterPro" id="IPR013655">
    <property type="entry name" value="PAS_fold_3"/>
</dbReference>
<dbReference type="Pfam" id="PF08447">
    <property type="entry name" value="PAS_3"/>
    <property type="match status" value="2"/>
</dbReference>
<evidence type="ECO:0000256" key="9">
    <source>
        <dbReference type="ARBA" id="ARBA00022679"/>
    </source>
</evidence>
<protein>
    <recommendedName>
        <fullName evidence="3">Blue-light-activated histidine kinase</fullName>
        <ecNumber evidence="2">2.7.13.3</ecNumber>
    </recommendedName>
</protein>
<organism evidence="19 20">
    <name type="scientific">Hansschlegelia plantiphila</name>
    <dbReference type="NCBI Taxonomy" id="374655"/>
    <lineage>
        <taxon>Bacteria</taxon>
        <taxon>Pseudomonadati</taxon>
        <taxon>Pseudomonadota</taxon>
        <taxon>Alphaproteobacteria</taxon>
        <taxon>Hyphomicrobiales</taxon>
        <taxon>Methylopilaceae</taxon>
        <taxon>Hansschlegelia</taxon>
    </lineage>
</organism>
<dbReference type="Pfam" id="PF01590">
    <property type="entry name" value="GAF"/>
    <property type="match status" value="2"/>
</dbReference>
<evidence type="ECO:0000256" key="16">
    <source>
        <dbReference type="ARBA" id="ARBA00023170"/>
    </source>
</evidence>
<dbReference type="GO" id="GO:0005524">
    <property type="term" value="F:ATP binding"/>
    <property type="evidence" value="ECO:0007669"/>
    <property type="project" value="UniProtKB-KW"/>
</dbReference>
<dbReference type="InterPro" id="IPR011102">
    <property type="entry name" value="Sig_transdc_His_kinase_HWE"/>
</dbReference>
<dbReference type="NCBIfam" id="TIGR00229">
    <property type="entry name" value="sensory_box"/>
    <property type="match status" value="2"/>
</dbReference>
<comment type="catalytic activity">
    <reaction evidence="1">
        <text>ATP + protein L-histidine = ADP + protein N-phospho-L-histidine.</text>
        <dbReference type="EC" id="2.7.13.3"/>
    </reaction>
</comment>
<keyword evidence="6" id="KW-0716">Sensory transduction</keyword>
<dbReference type="PROSITE" id="PS50113">
    <property type="entry name" value="PAC"/>
    <property type="match status" value="2"/>
</dbReference>
<feature type="domain" description="PAS" evidence="17">
    <location>
        <begin position="448"/>
        <end position="518"/>
    </location>
</feature>
<keyword evidence="13" id="KW-0067">ATP-binding</keyword>